<dbReference type="InterPro" id="IPR002496">
    <property type="entry name" value="PRib_AMP_CycHydrolase_dom"/>
</dbReference>
<gene>
    <name evidence="15" type="primary">hisI</name>
    <name evidence="15" type="synonym">hisIE</name>
    <name evidence="17" type="ORF">KS407_12390</name>
</gene>
<comment type="caution">
    <text evidence="17">The sequence shown here is derived from an EMBL/GenBank/DDBJ whole genome shotgun (WGS) entry which is preliminary data.</text>
</comment>
<dbReference type="GO" id="GO:0004636">
    <property type="term" value="F:phosphoribosyl-ATP diphosphatase activity"/>
    <property type="evidence" value="ECO:0007669"/>
    <property type="project" value="UniProtKB-EC"/>
</dbReference>
<feature type="domain" description="Phosphoribosyl-AMP cyclohydrolase" evidence="16">
    <location>
        <begin position="47"/>
        <end position="119"/>
    </location>
</feature>
<dbReference type="Gene3D" id="1.10.287.1080">
    <property type="entry name" value="MazG-like"/>
    <property type="match status" value="1"/>
</dbReference>
<evidence type="ECO:0000256" key="11">
    <source>
        <dbReference type="ARBA" id="ARBA00022801"/>
    </source>
</evidence>
<dbReference type="Proteomes" id="UP000790580">
    <property type="component" value="Unassembled WGS sequence"/>
</dbReference>
<evidence type="ECO:0000256" key="14">
    <source>
        <dbReference type="ARBA" id="ARBA00023268"/>
    </source>
</evidence>
<protein>
    <recommendedName>
        <fullName evidence="15">Histidine biosynthesis bifunctional protein HisIE</fullName>
    </recommendedName>
    <domain>
        <recommendedName>
            <fullName evidence="15">Phosphoribosyl-AMP cyclohydrolase</fullName>
            <shortName evidence="15">PRA-CH</shortName>
            <ecNumber evidence="15">3.5.4.19</ecNumber>
        </recommendedName>
    </domain>
    <domain>
        <recommendedName>
            <fullName evidence="15">Phosphoribosyl-ATP pyrophosphatase</fullName>
            <shortName evidence="15">PRA-PH</shortName>
            <ecNumber evidence="15">3.6.1.31</ecNumber>
        </recommendedName>
    </domain>
</protein>
<comment type="similarity">
    <text evidence="6 15">In the C-terminal section; belongs to the PRA-PH family.</text>
</comment>
<keyword evidence="12 15" id="KW-0067">ATP-binding</keyword>
<evidence type="ECO:0000256" key="3">
    <source>
        <dbReference type="ARBA" id="ARBA00004496"/>
    </source>
</evidence>
<dbReference type="SUPFAM" id="SSF101386">
    <property type="entry name" value="all-alpha NTP pyrophosphatases"/>
    <property type="match status" value="1"/>
</dbReference>
<dbReference type="RefSeq" id="WP_088078029.1">
    <property type="nucleotide sequence ID" value="NZ_JAHQCR010000050.1"/>
</dbReference>
<dbReference type="GO" id="GO:0004635">
    <property type="term" value="F:phosphoribosyl-AMP cyclohydrolase activity"/>
    <property type="evidence" value="ECO:0007669"/>
    <property type="project" value="UniProtKB-EC"/>
</dbReference>
<evidence type="ECO:0000256" key="13">
    <source>
        <dbReference type="ARBA" id="ARBA00023102"/>
    </source>
</evidence>
<dbReference type="InterPro" id="IPR008179">
    <property type="entry name" value="HisE"/>
</dbReference>
<name>A0ABS6JYR2_9BACI</name>
<reference evidence="17 18" key="1">
    <citation type="submission" date="2021-06" db="EMBL/GenBank/DDBJ databases">
        <title>Bacillus sp. RD4P76, an endophyte from a halophyte.</title>
        <authorList>
            <person name="Sun J.-Q."/>
        </authorList>
    </citation>
    <scope>NUCLEOTIDE SEQUENCE [LARGE SCALE GENOMIC DNA]</scope>
    <source>
        <strain evidence="17 18">JCM 17098</strain>
    </source>
</reference>
<accession>A0ABS6JYR2</accession>
<evidence type="ECO:0000259" key="16">
    <source>
        <dbReference type="Pfam" id="PF01502"/>
    </source>
</evidence>
<dbReference type="EMBL" id="JAHQCR010000050">
    <property type="protein sequence ID" value="MBU9722235.1"/>
    <property type="molecule type" value="Genomic_DNA"/>
</dbReference>
<proteinExistence type="inferred from homology"/>
<dbReference type="InterPro" id="IPR038019">
    <property type="entry name" value="PRib_AMP_CycHydrolase_sf"/>
</dbReference>
<dbReference type="InterPro" id="IPR026660">
    <property type="entry name" value="PRA-CH"/>
</dbReference>
<dbReference type="HAMAP" id="MF_01021">
    <property type="entry name" value="HisI"/>
    <property type="match status" value="1"/>
</dbReference>
<evidence type="ECO:0000256" key="6">
    <source>
        <dbReference type="ARBA" id="ARBA00007731"/>
    </source>
</evidence>
<dbReference type="Pfam" id="PF01503">
    <property type="entry name" value="PRA-PH"/>
    <property type="match status" value="1"/>
</dbReference>
<dbReference type="SUPFAM" id="SSF141734">
    <property type="entry name" value="HisI-like"/>
    <property type="match status" value="1"/>
</dbReference>
<dbReference type="InterPro" id="IPR023019">
    <property type="entry name" value="His_synth_HisIE"/>
</dbReference>
<evidence type="ECO:0000256" key="2">
    <source>
        <dbReference type="ARBA" id="ARBA00001460"/>
    </source>
</evidence>
<keyword evidence="18" id="KW-1185">Reference proteome</keyword>
<dbReference type="HAMAP" id="MF_01020">
    <property type="entry name" value="HisE"/>
    <property type="match status" value="1"/>
</dbReference>
<evidence type="ECO:0000313" key="18">
    <source>
        <dbReference type="Proteomes" id="UP000790580"/>
    </source>
</evidence>
<keyword evidence="9 15" id="KW-0028">Amino-acid biosynthesis</keyword>
<organism evidence="17 18">
    <name type="scientific">Evansella alkalicola</name>
    <dbReference type="NCBI Taxonomy" id="745819"/>
    <lineage>
        <taxon>Bacteria</taxon>
        <taxon>Bacillati</taxon>
        <taxon>Bacillota</taxon>
        <taxon>Bacilli</taxon>
        <taxon>Bacillales</taxon>
        <taxon>Bacillaceae</taxon>
        <taxon>Evansella</taxon>
    </lineage>
</organism>
<dbReference type="EC" id="3.5.4.19" evidence="15"/>
<dbReference type="NCBIfam" id="TIGR03188">
    <property type="entry name" value="histidine_hisI"/>
    <property type="match status" value="1"/>
</dbReference>
<evidence type="ECO:0000256" key="8">
    <source>
        <dbReference type="ARBA" id="ARBA00022490"/>
    </source>
</evidence>
<keyword evidence="10 15" id="KW-0547">Nucleotide-binding</keyword>
<comment type="catalytic activity">
    <reaction evidence="2 15">
        <text>1-(5-phospho-beta-D-ribosyl)-ATP + H2O = 1-(5-phospho-beta-D-ribosyl)-5'-AMP + diphosphate + H(+)</text>
        <dbReference type="Rhea" id="RHEA:22828"/>
        <dbReference type="ChEBI" id="CHEBI:15377"/>
        <dbReference type="ChEBI" id="CHEBI:15378"/>
        <dbReference type="ChEBI" id="CHEBI:33019"/>
        <dbReference type="ChEBI" id="CHEBI:59457"/>
        <dbReference type="ChEBI" id="CHEBI:73183"/>
        <dbReference type="EC" id="3.6.1.31"/>
    </reaction>
</comment>
<dbReference type="CDD" id="cd11534">
    <property type="entry name" value="NTP-PPase_HisIE_like"/>
    <property type="match status" value="1"/>
</dbReference>
<keyword evidence="13 15" id="KW-0368">Histidine biosynthesis</keyword>
<keyword evidence="8 15" id="KW-0963">Cytoplasm</keyword>
<comment type="catalytic activity">
    <reaction evidence="1 15">
        <text>1-(5-phospho-beta-D-ribosyl)-5'-AMP + H2O = 1-(5-phospho-beta-D-ribosyl)-5-[(5-phospho-beta-D-ribosylamino)methylideneamino]imidazole-4-carboxamide</text>
        <dbReference type="Rhea" id="RHEA:20049"/>
        <dbReference type="ChEBI" id="CHEBI:15377"/>
        <dbReference type="ChEBI" id="CHEBI:58435"/>
        <dbReference type="ChEBI" id="CHEBI:59457"/>
        <dbReference type="EC" id="3.5.4.19"/>
    </reaction>
</comment>
<sequence length="240" mass="26768">MNTEENVNGEKGKLSLGNLNIADLKFDSNGLIPAIVQDYQSKEVLTLAYMNEESLKKSVDTAETWFYSRSRQELWHKGATSGNTQKIVELRLDCDKDAIVVLVEPAGPACHTGAYSCFENVDSSGESSAGVGVVTEGVEEASIMSDRFKIINRLEQVIAERDGERPEGSYTTYLFEEGVDKILKKVGEEASEVIIAAKNRSKEELTWESADLLFHWLVLLREQGLPLDNVLKRLEERHGK</sequence>
<comment type="pathway">
    <text evidence="5 15">Amino-acid biosynthesis; L-histidine biosynthesis; L-histidine from 5-phospho-alpha-D-ribose 1-diphosphate: step 2/9.</text>
</comment>
<comment type="similarity">
    <text evidence="7 15">In the N-terminal section; belongs to the PRA-CH family.</text>
</comment>
<comment type="subcellular location">
    <subcellularLocation>
        <location evidence="3 15">Cytoplasm</location>
    </subcellularLocation>
</comment>
<keyword evidence="14 15" id="KW-0511">Multifunctional enzyme</keyword>
<dbReference type="EC" id="3.6.1.31" evidence="15"/>
<dbReference type="HAMAP" id="MF_01019">
    <property type="entry name" value="HisIE"/>
    <property type="match status" value="1"/>
</dbReference>
<evidence type="ECO:0000313" key="17">
    <source>
        <dbReference type="EMBL" id="MBU9722235.1"/>
    </source>
</evidence>
<feature type="region of interest" description="Phosphoribosyl-ATP pyrophosphohydrolase" evidence="15">
    <location>
        <begin position="151"/>
        <end position="240"/>
    </location>
</feature>
<evidence type="ECO:0000256" key="1">
    <source>
        <dbReference type="ARBA" id="ARBA00000024"/>
    </source>
</evidence>
<dbReference type="Gene3D" id="3.10.20.810">
    <property type="entry name" value="Phosphoribosyl-AMP cyclohydrolase"/>
    <property type="match status" value="1"/>
</dbReference>
<dbReference type="Pfam" id="PF01502">
    <property type="entry name" value="PRA-CH"/>
    <property type="match status" value="1"/>
</dbReference>
<evidence type="ECO:0000256" key="15">
    <source>
        <dbReference type="HAMAP-Rule" id="MF_01019"/>
    </source>
</evidence>
<evidence type="ECO:0000256" key="12">
    <source>
        <dbReference type="ARBA" id="ARBA00022840"/>
    </source>
</evidence>
<dbReference type="PANTHER" id="PTHR42945:SF9">
    <property type="entry name" value="HISTIDINE BIOSYNTHESIS BIFUNCTIONAL PROTEIN HISIE"/>
    <property type="match status" value="1"/>
</dbReference>
<evidence type="ECO:0000256" key="10">
    <source>
        <dbReference type="ARBA" id="ARBA00022741"/>
    </source>
</evidence>
<evidence type="ECO:0000256" key="7">
    <source>
        <dbReference type="ARBA" id="ARBA00008299"/>
    </source>
</evidence>
<evidence type="ECO:0000256" key="9">
    <source>
        <dbReference type="ARBA" id="ARBA00022605"/>
    </source>
</evidence>
<keyword evidence="11 15" id="KW-0378">Hydrolase</keyword>
<dbReference type="InterPro" id="IPR021130">
    <property type="entry name" value="PRib-ATP_PPHydrolase-like"/>
</dbReference>
<feature type="region of interest" description="Phosphoribosyl-AMP cyclohydrolase" evidence="15">
    <location>
        <begin position="1"/>
        <end position="150"/>
    </location>
</feature>
<dbReference type="PANTHER" id="PTHR42945">
    <property type="entry name" value="HISTIDINE BIOSYNTHESIS BIFUNCTIONAL PROTEIN"/>
    <property type="match status" value="1"/>
</dbReference>
<dbReference type="NCBIfam" id="NF000768">
    <property type="entry name" value="PRK00051.1"/>
    <property type="match status" value="1"/>
</dbReference>
<comment type="pathway">
    <text evidence="4 15">Amino-acid biosynthesis; L-histidine biosynthesis; L-histidine from 5-phospho-alpha-D-ribose 1-diphosphate: step 3/9.</text>
</comment>
<dbReference type="NCBIfam" id="NF002747">
    <property type="entry name" value="PRK02759.1"/>
    <property type="match status" value="1"/>
</dbReference>
<evidence type="ECO:0000256" key="4">
    <source>
        <dbReference type="ARBA" id="ARBA00005169"/>
    </source>
</evidence>
<evidence type="ECO:0000256" key="5">
    <source>
        <dbReference type="ARBA" id="ARBA00005204"/>
    </source>
</evidence>